<dbReference type="PROSITE" id="PS50011">
    <property type="entry name" value="PROTEIN_KINASE_DOM"/>
    <property type="match status" value="1"/>
</dbReference>
<organism evidence="9 10">
    <name type="scientific">Mycena rosella</name>
    <name type="common">Pink bonnet</name>
    <name type="synonym">Agaricus rosellus</name>
    <dbReference type="NCBI Taxonomy" id="1033263"/>
    <lineage>
        <taxon>Eukaryota</taxon>
        <taxon>Fungi</taxon>
        <taxon>Dikarya</taxon>
        <taxon>Basidiomycota</taxon>
        <taxon>Agaricomycotina</taxon>
        <taxon>Agaricomycetes</taxon>
        <taxon>Agaricomycetidae</taxon>
        <taxon>Agaricales</taxon>
        <taxon>Marasmiineae</taxon>
        <taxon>Mycenaceae</taxon>
        <taxon>Mycena</taxon>
    </lineage>
</organism>
<dbReference type="AlphaFoldDB" id="A0AAD7H2G6"/>
<dbReference type="Proteomes" id="UP001221757">
    <property type="component" value="Unassembled WGS sequence"/>
</dbReference>
<evidence type="ECO:0000256" key="7">
    <source>
        <dbReference type="SAM" id="MobiDB-lite"/>
    </source>
</evidence>
<dbReference type="EMBL" id="JARKIE010000001">
    <property type="protein sequence ID" value="KAJ7710699.1"/>
    <property type="molecule type" value="Genomic_DNA"/>
</dbReference>
<dbReference type="GO" id="GO:0035556">
    <property type="term" value="P:intracellular signal transduction"/>
    <property type="evidence" value="ECO:0007669"/>
    <property type="project" value="TreeGrafter"/>
</dbReference>
<dbReference type="GO" id="GO:0004674">
    <property type="term" value="F:protein serine/threonine kinase activity"/>
    <property type="evidence" value="ECO:0007669"/>
    <property type="project" value="UniProtKB-KW"/>
</dbReference>
<dbReference type="SUPFAM" id="SSF56112">
    <property type="entry name" value="Protein kinase-like (PK-like)"/>
    <property type="match status" value="1"/>
</dbReference>
<dbReference type="Pfam" id="PF00069">
    <property type="entry name" value="Pkinase"/>
    <property type="match status" value="1"/>
</dbReference>
<dbReference type="InterPro" id="IPR000719">
    <property type="entry name" value="Prot_kinase_dom"/>
</dbReference>
<evidence type="ECO:0000259" key="8">
    <source>
        <dbReference type="PROSITE" id="PS50011"/>
    </source>
</evidence>
<evidence type="ECO:0000313" key="10">
    <source>
        <dbReference type="Proteomes" id="UP001221757"/>
    </source>
</evidence>
<feature type="compositionally biased region" description="Low complexity" evidence="7">
    <location>
        <begin position="391"/>
        <end position="410"/>
    </location>
</feature>
<proteinExistence type="inferred from homology"/>
<name>A0AAD7H2G6_MYCRO</name>
<keyword evidence="6" id="KW-0067">ATP-binding</keyword>
<feature type="compositionally biased region" description="Polar residues" evidence="7">
    <location>
        <begin position="413"/>
        <end position="423"/>
    </location>
</feature>
<keyword evidence="5 9" id="KW-0418">Kinase</keyword>
<comment type="similarity">
    <text evidence="1">Belongs to the protein kinase superfamily. CAMK Ser/Thr protein kinase family. NIM1 subfamily.</text>
</comment>
<keyword evidence="10" id="KW-1185">Reference proteome</keyword>
<dbReference type="GO" id="GO:0005737">
    <property type="term" value="C:cytoplasm"/>
    <property type="evidence" value="ECO:0007669"/>
    <property type="project" value="TreeGrafter"/>
</dbReference>
<accession>A0AAD7H2G6</accession>
<evidence type="ECO:0000256" key="5">
    <source>
        <dbReference type="ARBA" id="ARBA00022777"/>
    </source>
</evidence>
<evidence type="ECO:0000256" key="3">
    <source>
        <dbReference type="ARBA" id="ARBA00022679"/>
    </source>
</evidence>
<dbReference type="InterPro" id="IPR011009">
    <property type="entry name" value="Kinase-like_dom_sf"/>
</dbReference>
<reference evidence="9" key="1">
    <citation type="submission" date="2023-03" db="EMBL/GenBank/DDBJ databases">
        <title>Massive genome expansion in bonnet fungi (Mycena s.s.) driven by repeated elements and novel gene families across ecological guilds.</title>
        <authorList>
            <consortium name="Lawrence Berkeley National Laboratory"/>
            <person name="Harder C.B."/>
            <person name="Miyauchi S."/>
            <person name="Viragh M."/>
            <person name="Kuo A."/>
            <person name="Thoen E."/>
            <person name="Andreopoulos B."/>
            <person name="Lu D."/>
            <person name="Skrede I."/>
            <person name="Drula E."/>
            <person name="Henrissat B."/>
            <person name="Morin E."/>
            <person name="Kohler A."/>
            <person name="Barry K."/>
            <person name="LaButti K."/>
            <person name="Morin E."/>
            <person name="Salamov A."/>
            <person name="Lipzen A."/>
            <person name="Mereny Z."/>
            <person name="Hegedus B."/>
            <person name="Baldrian P."/>
            <person name="Stursova M."/>
            <person name="Weitz H."/>
            <person name="Taylor A."/>
            <person name="Grigoriev I.V."/>
            <person name="Nagy L.G."/>
            <person name="Martin F."/>
            <person name="Kauserud H."/>
        </authorList>
    </citation>
    <scope>NUCLEOTIDE SEQUENCE</scope>
    <source>
        <strain evidence="9">CBHHK067</strain>
    </source>
</reference>
<evidence type="ECO:0000256" key="6">
    <source>
        <dbReference type="ARBA" id="ARBA00022840"/>
    </source>
</evidence>
<feature type="region of interest" description="Disordered" evidence="7">
    <location>
        <begin position="391"/>
        <end position="423"/>
    </location>
</feature>
<gene>
    <name evidence="9" type="ORF">B0H17DRAFT_1223867</name>
</gene>
<feature type="domain" description="Protein kinase" evidence="8">
    <location>
        <begin position="1"/>
        <end position="258"/>
    </location>
</feature>
<protein>
    <submittedName>
        <fullName evidence="9">Kinase-like domain-containing protein</fullName>
    </submittedName>
</protein>
<evidence type="ECO:0000256" key="1">
    <source>
        <dbReference type="ARBA" id="ARBA00010791"/>
    </source>
</evidence>
<dbReference type="InterPro" id="IPR008271">
    <property type="entry name" value="Ser/Thr_kinase_AS"/>
</dbReference>
<keyword evidence="3" id="KW-0808">Transferase</keyword>
<evidence type="ECO:0000256" key="2">
    <source>
        <dbReference type="ARBA" id="ARBA00022527"/>
    </source>
</evidence>
<dbReference type="PANTHER" id="PTHR24346">
    <property type="entry name" value="MAP/MICROTUBULE AFFINITY-REGULATING KINASE"/>
    <property type="match status" value="1"/>
</dbReference>
<sequence>MYPPASHFLPDLTGKFIDNGELELLCLLVHAAIQARLPSANIQKNELHLHLMFSDHPRVITLYRYFATEDFVFVVLELSTGGDFFDALVARELYRANPALIKQAFGELLDAVDVCHRHSVFHRDLKPENILCNASGTDIRLTDFGLSTQDGLSAQLECGTRAYMSPESIDPLYADGCYSPRHSDLWALSVIFTTMISGRHPWSSADMCDDGFAMFQSDNEYLRTALKITHPASELLKRCFHQNPRRRPTLPQSTRPWTRSSSSHWRTHCLCPPSSTSHVGVCPPTSSPRGHRSSGLLPLPANSTRLALPPAFNPPSLSNPLRSSSGPVPLLVRSIPLRRSRRPTPSPILPIEGAAGALGECDMPRPAFATQFPEQTKLFLCPFALDSCSSSESSSESLPPSSASSSAPPLVSNVDTASDSSAPATPPVFGLGLATEPGVNAHPAPPLRAYHAKSRAIMPSNLNEYRTVAEKGRPTRPTRREFALHRQCDQRCQ</sequence>
<dbReference type="GO" id="GO:0005524">
    <property type="term" value="F:ATP binding"/>
    <property type="evidence" value="ECO:0007669"/>
    <property type="project" value="UniProtKB-KW"/>
</dbReference>
<dbReference type="SMART" id="SM00220">
    <property type="entry name" value="S_TKc"/>
    <property type="match status" value="1"/>
</dbReference>
<dbReference type="Gene3D" id="1.10.510.10">
    <property type="entry name" value="Transferase(Phosphotransferase) domain 1"/>
    <property type="match status" value="1"/>
</dbReference>
<dbReference type="PANTHER" id="PTHR24346:SF82">
    <property type="entry name" value="KP78A-RELATED"/>
    <property type="match status" value="1"/>
</dbReference>
<evidence type="ECO:0000256" key="4">
    <source>
        <dbReference type="ARBA" id="ARBA00022741"/>
    </source>
</evidence>
<evidence type="ECO:0000313" key="9">
    <source>
        <dbReference type="EMBL" id="KAJ7710699.1"/>
    </source>
</evidence>
<dbReference type="PROSITE" id="PS00108">
    <property type="entry name" value="PROTEIN_KINASE_ST"/>
    <property type="match status" value="1"/>
</dbReference>
<keyword evidence="2" id="KW-0723">Serine/threonine-protein kinase</keyword>
<comment type="caution">
    <text evidence="9">The sequence shown here is derived from an EMBL/GenBank/DDBJ whole genome shotgun (WGS) entry which is preliminary data.</text>
</comment>
<keyword evidence="4" id="KW-0547">Nucleotide-binding</keyword>